<evidence type="ECO:0000259" key="9">
    <source>
        <dbReference type="PROSITE" id="PS50893"/>
    </source>
</evidence>
<dbReference type="PROSITE" id="PS50929">
    <property type="entry name" value="ABC_TM1F"/>
    <property type="match status" value="2"/>
</dbReference>
<dbReference type="AlphaFoldDB" id="A0A543I2H0"/>
<comment type="caution">
    <text evidence="11">The sequence shown here is derived from an EMBL/GenBank/DDBJ whole genome shotgun (WGS) entry which is preliminary data.</text>
</comment>
<dbReference type="GO" id="GO:0016887">
    <property type="term" value="F:ATP hydrolysis activity"/>
    <property type="evidence" value="ECO:0007669"/>
    <property type="project" value="InterPro"/>
</dbReference>
<keyword evidence="3" id="KW-0547">Nucleotide-binding</keyword>
<feature type="transmembrane region" description="Helical" evidence="8">
    <location>
        <begin position="814"/>
        <end position="835"/>
    </location>
</feature>
<dbReference type="SUPFAM" id="SSF52540">
    <property type="entry name" value="P-loop containing nucleoside triphosphate hydrolases"/>
    <property type="match status" value="2"/>
</dbReference>
<dbReference type="GO" id="GO:0005886">
    <property type="term" value="C:plasma membrane"/>
    <property type="evidence" value="ECO:0007669"/>
    <property type="project" value="UniProtKB-SubCell"/>
</dbReference>
<feature type="domain" description="ABC transmembrane type-1" evidence="10">
    <location>
        <begin position="20"/>
        <end position="297"/>
    </location>
</feature>
<keyword evidence="12" id="KW-1185">Reference proteome</keyword>
<evidence type="ECO:0000256" key="3">
    <source>
        <dbReference type="ARBA" id="ARBA00022741"/>
    </source>
</evidence>
<dbReference type="Pfam" id="PF00005">
    <property type="entry name" value="ABC_tran"/>
    <property type="match status" value="2"/>
</dbReference>
<dbReference type="CDD" id="cd03228">
    <property type="entry name" value="ABCC_MRP_Like"/>
    <property type="match status" value="1"/>
</dbReference>
<evidence type="ECO:0000256" key="5">
    <source>
        <dbReference type="ARBA" id="ARBA00022989"/>
    </source>
</evidence>
<evidence type="ECO:0000256" key="2">
    <source>
        <dbReference type="ARBA" id="ARBA00022692"/>
    </source>
</evidence>
<dbReference type="InterPro" id="IPR027417">
    <property type="entry name" value="P-loop_NTPase"/>
</dbReference>
<feature type="transmembrane region" description="Helical" evidence="8">
    <location>
        <begin position="129"/>
        <end position="149"/>
    </location>
</feature>
<evidence type="ECO:0000259" key="10">
    <source>
        <dbReference type="PROSITE" id="PS50929"/>
    </source>
</evidence>
<feature type="transmembrane region" description="Helical" evidence="8">
    <location>
        <begin position="155"/>
        <end position="173"/>
    </location>
</feature>
<dbReference type="InterPro" id="IPR039421">
    <property type="entry name" value="Type_1_exporter"/>
</dbReference>
<dbReference type="Gene3D" id="3.40.50.300">
    <property type="entry name" value="P-loop containing nucleotide triphosphate hydrolases"/>
    <property type="match status" value="2"/>
</dbReference>
<feature type="domain" description="ABC transporter" evidence="9">
    <location>
        <begin position="916"/>
        <end position="1154"/>
    </location>
</feature>
<feature type="transmembrane region" description="Helical" evidence="8">
    <location>
        <begin position="734"/>
        <end position="753"/>
    </location>
</feature>
<dbReference type="GO" id="GO:0042883">
    <property type="term" value="P:cysteine transport"/>
    <property type="evidence" value="ECO:0007669"/>
    <property type="project" value="InterPro"/>
</dbReference>
<reference evidence="11 12" key="1">
    <citation type="submission" date="2019-06" db="EMBL/GenBank/DDBJ databases">
        <title>Genome sequencing of plant associated microbes to promote plant fitness in Sorghum bicolor and Oryza sativa.</title>
        <authorList>
            <person name="Coleman-Derr D."/>
        </authorList>
    </citation>
    <scope>NUCLEOTIDE SEQUENCE [LARGE SCALE GENOMIC DNA]</scope>
    <source>
        <strain evidence="11 12">KV-663</strain>
    </source>
</reference>
<evidence type="ECO:0000313" key="12">
    <source>
        <dbReference type="Proteomes" id="UP000316747"/>
    </source>
</evidence>
<dbReference type="GO" id="GO:0140359">
    <property type="term" value="F:ABC-type transporter activity"/>
    <property type="evidence" value="ECO:0007669"/>
    <property type="project" value="InterPro"/>
</dbReference>
<dbReference type="GO" id="GO:0034775">
    <property type="term" value="P:glutathione transmembrane transport"/>
    <property type="evidence" value="ECO:0007669"/>
    <property type="project" value="InterPro"/>
</dbReference>
<comment type="subcellular location">
    <subcellularLocation>
        <location evidence="1">Cell membrane</location>
        <topology evidence="1">Multi-pass membrane protein</topology>
    </subcellularLocation>
</comment>
<dbReference type="NCBIfam" id="TIGR02868">
    <property type="entry name" value="CydC"/>
    <property type="match status" value="1"/>
</dbReference>
<evidence type="ECO:0000313" key="11">
    <source>
        <dbReference type="EMBL" id="TQM64785.1"/>
    </source>
</evidence>
<feature type="transmembrane region" description="Helical" evidence="8">
    <location>
        <begin position="21"/>
        <end position="47"/>
    </location>
</feature>
<evidence type="ECO:0000256" key="4">
    <source>
        <dbReference type="ARBA" id="ARBA00022840"/>
    </source>
</evidence>
<feature type="compositionally biased region" description="Low complexity" evidence="7">
    <location>
        <begin position="1137"/>
        <end position="1149"/>
    </location>
</feature>
<dbReference type="EMBL" id="VFPM01000001">
    <property type="protein sequence ID" value="TQM64785.1"/>
    <property type="molecule type" value="Genomic_DNA"/>
</dbReference>
<feature type="region of interest" description="Disordered" evidence="7">
    <location>
        <begin position="1127"/>
        <end position="1161"/>
    </location>
</feature>
<dbReference type="Gene3D" id="1.20.1560.10">
    <property type="entry name" value="ABC transporter type 1, transmembrane domain"/>
    <property type="match status" value="2"/>
</dbReference>
<feature type="transmembrane region" description="Helical" evidence="8">
    <location>
        <begin position="707"/>
        <end position="728"/>
    </location>
</feature>
<dbReference type="InterPro" id="IPR011527">
    <property type="entry name" value="ABC1_TM_dom"/>
</dbReference>
<dbReference type="SUPFAM" id="SSF90123">
    <property type="entry name" value="ABC transporter transmembrane region"/>
    <property type="match status" value="2"/>
</dbReference>
<keyword evidence="2 8" id="KW-0812">Transmembrane</keyword>
<dbReference type="PROSITE" id="PS00211">
    <property type="entry name" value="ABC_TRANSPORTER_1"/>
    <property type="match status" value="2"/>
</dbReference>
<keyword evidence="4 11" id="KW-0067">ATP-binding</keyword>
<dbReference type="RefSeq" id="WP_260439576.1">
    <property type="nucleotide sequence ID" value="NZ_VFPM01000001.1"/>
</dbReference>
<keyword evidence="6 8" id="KW-0472">Membrane</keyword>
<dbReference type="SMART" id="SM00382">
    <property type="entry name" value="AAA"/>
    <property type="match status" value="2"/>
</dbReference>
<keyword evidence="5 8" id="KW-1133">Transmembrane helix</keyword>
<proteinExistence type="predicted"/>
<dbReference type="NCBIfam" id="TIGR02857">
    <property type="entry name" value="CydD"/>
    <property type="match status" value="1"/>
</dbReference>
<dbReference type="InterPro" id="IPR014216">
    <property type="entry name" value="ABC_transptr_CydD"/>
</dbReference>
<dbReference type="CDD" id="cd18584">
    <property type="entry name" value="ABC_6TM_AarD_CydD"/>
    <property type="match status" value="1"/>
</dbReference>
<dbReference type="Proteomes" id="UP000316747">
    <property type="component" value="Unassembled WGS sequence"/>
</dbReference>
<feature type="transmembrane region" description="Helical" evidence="8">
    <location>
        <begin position="53"/>
        <end position="70"/>
    </location>
</feature>
<dbReference type="GO" id="GO:0045454">
    <property type="term" value="P:cell redox homeostasis"/>
    <property type="evidence" value="ECO:0007669"/>
    <property type="project" value="InterPro"/>
</dbReference>
<feature type="domain" description="ABC transmembrane type-1" evidence="10">
    <location>
        <begin position="595"/>
        <end position="835"/>
    </location>
</feature>
<dbReference type="InterPro" id="IPR003439">
    <property type="entry name" value="ABC_transporter-like_ATP-bd"/>
</dbReference>
<accession>A0A543I2H0</accession>
<protein>
    <submittedName>
        <fullName evidence="11">ATP-binding cassette subfamily C protein CydCD</fullName>
    </submittedName>
</protein>
<dbReference type="InterPro" id="IPR014223">
    <property type="entry name" value="ABC_CydC/D"/>
</dbReference>
<organism evidence="11 12">
    <name type="scientific">Humibacillus xanthopallidus</name>
    <dbReference type="NCBI Taxonomy" id="412689"/>
    <lineage>
        <taxon>Bacteria</taxon>
        <taxon>Bacillati</taxon>
        <taxon>Actinomycetota</taxon>
        <taxon>Actinomycetes</taxon>
        <taxon>Micrococcales</taxon>
        <taxon>Intrasporangiaceae</taxon>
        <taxon>Humibacillus</taxon>
    </lineage>
</organism>
<evidence type="ECO:0000256" key="7">
    <source>
        <dbReference type="SAM" id="MobiDB-lite"/>
    </source>
</evidence>
<dbReference type="Pfam" id="PF00664">
    <property type="entry name" value="ABC_membrane"/>
    <property type="match status" value="1"/>
</dbReference>
<dbReference type="GO" id="GO:0005524">
    <property type="term" value="F:ATP binding"/>
    <property type="evidence" value="ECO:0007669"/>
    <property type="project" value="UniProtKB-KW"/>
</dbReference>
<gene>
    <name evidence="11" type="ORF">FBY41_1164</name>
</gene>
<evidence type="ECO:0000256" key="8">
    <source>
        <dbReference type="SAM" id="Phobius"/>
    </source>
</evidence>
<evidence type="ECO:0000256" key="1">
    <source>
        <dbReference type="ARBA" id="ARBA00004651"/>
    </source>
</evidence>
<name>A0A543I2H0_9MICO</name>
<dbReference type="PROSITE" id="PS50893">
    <property type="entry name" value="ABC_TRANSPORTER_2"/>
    <property type="match status" value="2"/>
</dbReference>
<dbReference type="InterPro" id="IPR017871">
    <property type="entry name" value="ABC_transporter-like_CS"/>
</dbReference>
<dbReference type="InterPro" id="IPR036640">
    <property type="entry name" value="ABC1_TM_sf"/>
</dbReference>
<dbReference type="PANTHER" id="PTHR24221">
    <property type="entry name" value="ATP-BINDING CASSETTE SUB-FAMILY B"/>
    <property type="match status" value="1"/>
</dbReference>
<feature type="transmembrane region" description="Helical" evidence="8">
    <location>
        <begin position="623"/>
        <end position="642"/>
    </location>
</feature>
<evidence type="ECO:0000256" key="6">
    <source>
        <dbReference type="ARBA" id="ARBA00023136"/>
    </source>
</evidence>
<feature type="region of interest" description="Disordered" evidence="7">
    <location>
        <begin position="527"/>
        <end position="586"/>
    </location>
</feature>
<dbReference type="PANTHER" id="PTHR24221:SF590">
    <property type="entry name" value="COMPONENT LINKED WITH THE ASSEMBLY OF CYTOCHROME' TRANSPORT TRANSMEMBRANE ATP-BINDING PROTEIN ABC TRANSPORTER CYDD-RELATED"/>
    <property type="match status" value="1"/>
</dbReference>
<feature type="domain" description="ABC transporter" evidence="9">
    <location>
        <begin position="331"/>
        <end position="550"/>
    </location>
</feature>
<dbReference type="InterPro" id="IPR003593">
    <property type="entry name" value="AAA+_ATPase"/>
</dbReference>
<feature type="transmembrane region" description="Helical" evidence="8">
    <location>
        <begin position="234"/>
        <end position="256"/>
    </location>
</feature>
<sequence>MKPFDPRLLRAVPAARRPVAALGALGVVAGIATIATAFAISAVIVAVVGGGSLTTALVWLGVIFIVRAVLAGASEWVASWSGVAVSTALRSALLRRWGTLDESSRPEPSRAVALATGGASAVEPYAAKFLPTLVTAAVVPVLAIGTLLVVDWPSALVVILTLPLLPVFAALIGKATAESTERRWSALAALSGHFLDVVRGLPTLVGYGRARRQIETVRAVSERHRVSTMETLRIAFLSSAALELLATISVAIVAVTVGLRLSHGSMELGPGLVAILLAPEAYWPVRRVGAEYHSAADGAVALDEILTHLTPAASRPSPRPSSHDGVRDCGVRLDGVTFTYAAGSPPVIRDLDLVAGPGLTVVTGESGVGKSTLLDVIAGLRQPTTGTVGAPPCHYVTQRPFLGAGTIRDALTLGHPASDAELWEALRAVEVDGVVAALDQGLSTTIGDDGFGLSAGQRQRLALARAWLSTDTLLLLDEPTAHVDPEGADLLARLVAEMAERRVVIAATHRDELLDHADQHLHLVSPTTPGLEVTADPTSVPASPRTAEVSVPHNTRVEVTADPTSVSASPRIGEGENRRRPRRPVWWPTAGTAKGGLLGGLATASGMALTATSGWLIVRAAEMPVILTLLTAIVAVRAFGMARPLFRYWERLVSHDAALQLLAERRTTAYARLIPLTPARLGRRRRSDVLTGVVDDLTDAVDAQVRVTVPVISTLVAGALVIGITTVIAPPVGLVLTVLALVVAAIGALAEHLESRSLADLLGARAEVTRVSELMATQALELRAVGGWSTALGWLEAAHATLARVTRRVSQGRAAAAALFLVAVGAAVIVVAVIAQGLDVAAPVKALLALTPVAVSDAISPLVDAMRALARAKESERRIDDLLDLAPAVRDTAPADGTAPSPDASAAAPFDDGLHLRTLGVTASWTGDRTDLAPTDLDLPAGSTLAITGPNGSGKSTLLAVLARHLDPVAGTYLHDDVDVMTLPLESARSHIAVVDDDTHVFATSLRANLALAAPDADDAAIETALADAGLASLTTDLPAGLDTVLGSGGRGVSGGQRTRLGIARALLSRRPVVLLDEPVAHLDPPTARSVVADLTRVAGISEPPRTLVMVTHRDEGVDLFERSLPMRHPVSTPDRALTPVAPPATAAPGPSPHQADPPRR</sequence>